<evidence type="ECO:0000313" key="1">
    <source>
        <dbReference type="EMBL" id="TMQ91415.1"/>
    </source>
</evidence>
<dbReference type="AlphaFoldDB" id="A0A5C4J3T9"/>
<dbReference type="EMBL" id="VCKW01000212">
    <property type="protein sequence ID" value="TMQ91415.1"/>
    <property type="molecule type" value="Genomic_DNA"/>
</dbReference>
<proteinExistence type="predicted"/>
<name>A0A5C4J3T9_9ACTN</name>
<organism evidence="1 2">
    <name type="scientific">Actinomadura soli</name>
    <dbReference type="NCBI Taxonomy" id="2508997"/>
    <lineage>
        <taxon>Bacteria</taxon>
        <taxon>Bacillati</taxon>
        <taxon>Actinomycetota</taxon>
        <taxon>Actinomycetes</taxon>
        <taxon>Streptosporangiales</taxon>
        <taxon>Thermomonosporaceae</taxon>
        <taxon>Actinomadura</taxon>
    </lineage>
</organism>
<sequence>MEQILRLLGLGGPQPADVLVSSRPPAATMQREEQRELADAMRSLPSRFEDRLPALALQRITGAAAADSGTRRSISWSWPCT</sequence>
<protein>
    <submittedName>
        <fullName evidence="1">Uncharacterized protein</fullName>
    </submittedName>
</protein>
<keyword evidence="2" id="KW-1185">Reference proteome</keyword>
<gene>
    <name evidence="1" type="ORF">ETD83_31060</name>
</gene>
<accession>A0A5C4J3T9</accession>
<dbReference type="RefSeq" id="WP_138648765.1">
    <property type="nucleotide sequence ID" value="NZ_VCKW01000212.1"/>
</dbReference>
<dbReference type="Proteomes" id="UP000309174">
    <property type="component" value="Unassembled WGS sequence"/>
</dbReference>
<evidence type="ECO:0000313" key="2">
    <source>
        <dbReference type="Proteomes" id="UP000309174"/>
    </source>
</evidence>
<reference evidence="1 2" key="1">
    <citation type="submission" date="2019-05" db="EMBL/GenBank/DDBJ databases">
        <title>Draft genome sequence of Actinomadura sp. 14C53.</title>
        <authorList>
            <person name="Saricaoglu S."/>
            <person name="Isik K."/>
        </authorList>
    </citation>
    <scope>NUCLEOTIDE SEQUENCE [LARGE SCALE GENOMIC DNA]</scope>
    <source>
        <strain evidence="1 2">14C53</strain>
    </source>
</reference>
<comment type="caution">
    <text evidence="1">The sequence shown here is derived from an EMBL/GenBank/DDBJ whole genome shotgun (WGS) entry which is preliminary data.</text>
</comment>